<dbReference type="Gene3D" id="3.40.630.30">
    <property type="match status" value="2"/>
</dbReference>
<evidence type="ECO:0000259" key="3">
    <source>
        <dbReference type="PROSITE" id="PS51186"/>
    </source>
</evidence>
<comment type="caution">
    <text evidence="4">The sequence shown here is derived from an EMBL/GenBank/DDBJ whole genome shotgun (WGS) entry which is preliminary data.</text>
</comment>
<dbReference type="InterPro" id="IPR016181">
    <property type="entry name" value="Acyl_CoA_acyltransferase"/>
</dbReference>
<dbReference type="Pfam" id="PF13302">
    <property type="entry name" value="Acetyltransf_3"/>
    <property type="match status" value="1"/>
</dbReference>
<keyword evidence="2" id="KW-0012">Acyltransferase</keyword>
<accession>A0ABP8KC99</accession>
<evidence type="ECO:0000313" key="5">
    <source>
        <dbReference type="Proteomes" id="UP001500945"/>
    </source>
</evidence>
<evidence type="ECO:0000256" key="2">
    <source>
        <dbReference type="ARBA" id="ARBA00023315"/>
    </source>
</evidence>
<dbReference type="EMBL" id="BAABGM010000010">
    <property type="protein sequence ID" value="GAA4403834.1"/>
    <property type="molecule type" value="Genomic_DNA"/>
</dbReference>
<gene>
    <name evidence="4" type="ORF">GCM10023168_15690</name>
</gene>
<protein>
    <recommendedName>
        <fullName evidence="3">N-acetyltransferase domain-containing protein</fullName>
    </recommendedName>
</protein>
<keyword evidence="5" id="KW-1185">Reference proteome</keyword>
<dbReference type="CDD" id="cd04301">
    <property type="entry name" value="NAT_SF"/>
    <property type="match status" value="1"/>
</dbReference>
<dbReference type="SUPFAM" id="SSF55729">
    <property type="entry name" value="Acyl-CoA N-acyltransferases (Nat)"/>
    <property type="match status" value="2"/>
</dbReference>
<name>A0ABP8KC99_9MICO</name>
<dbReference type="InterPro" id="IPR000182">
    <property type="entry name" value="GNAT_dom"/>
</dbReference>
<dbReference type="PANTHER" id="PTHR43072:SF23">
    <property type="entry name" value="UPF0039 PROTEIN C11D3.02C"/>
    <property type="match status" value="1"/>
</dbReference>
<sequence length="331" mass="35725">MWVRVHRDPSLHAFAPWTMAVSDEAAEAGFGDCLDRWRRTGFDHAVVEESSTRSGIGVGGLRRGTDDSGHEVLALTYRLTPSAHDRGLATEATRAWAAHAVEWLPDLPLVMSGRERDERAMRTALAAGLERVGTVDDAPPGEAASTLLQAPSVQAHDRFDEQTRESLLDLWCAVNDAGGAVGFLPGASRTQVARTLSVHEEGMADGGTTAVLLRGSGGRVVGAGFWVTDRNPMLGHTRTAYRVMTLPEHRGRNLGRLLMAAMHRVAREQGVEVAVLDVRSGLGTTRFYEGCGYVEVGRLPGVIRVAAGDDRDSVVMARRLDDRPMVADGRA</sequence>
<keyword evidence="1" id="KW-0808">Transferase</keyword>
<dbReference type="PROSITE" id="PS51186">
    <property type="entry name" value="GNAT"/>
    <property type="match status" value="1"/>
</dbReference>
<dbReference type="Pfam" id="PF13508">
    <property type="entry name" value="Acetyltransf_7"/>
    <property type="match status" value="1"/>
</dbReference>
<evidence type="ECO:0000313" key="4">
    <source>
        <dbReference type="EMBL" id="GAA4403834.1"/>
    </source>
</evidence>
<feature type="domain" description="N-acetyltransferase" evidence="3">
    <location>
        <begin position="157"/>
        <end position="321"/>
    </location>
</feature>
<dbReference type="Proteomes" id="UP001500945">
    <property type="component" value="Unassembled WGS sequence"/>
</dbReference>
<organism evidence="4 5">
    <name type="scientific">Fodinibacter luteus</name>
    <dbReference type="NCBI Taxonomy" id="552064"/>
    <lineage>
        <taxon>Bacteria</taxon>
        <taxon>Bacillati</taxon>
        <taxon>Actinomycetota</taxon>
        <taxon>Actinomycetes</taxon>
        <taxon>Micrococcales</taxon>
        <taxon>Intrasporangiaceae</taxon>
        <taxon>Fodinibacter (ex Wang et al. 2009)</taxon>
    </lineage>
</organism>
<proteinExistence type="predicted"/>
<evidence type="ECO:0000256" key="1">
    <source>
        <dbReference type="ARBA" id="ARBA00022679"/>
    </source>
</evidence>
<reference evidence="5" key="1">
    <citation type="journal article" date="2019" name="Int. J. Syst. Evol. Microbiol.">
        <title>The Global Catalogue of Microorganisms (GCM) 10K type strain sequencing project: providing services to taxonomists for standard genome sequencing and annotation.</title>
        <authorList>
            <consortium name="The Broad Institute Genomics Platform"/>
            <consortium name="The Broad Institute Genome Sequencing Center for Infectious Disease"/>
            <person name="Wu L."/>
            <person name="Ma J."/>
        </authorList>
    </citation>
    <scope>NUCLEOTIDE SEQUENCE [LARGE SCALE GENOMIC DNA]</scope>
    <source>
        <strain evidence="5">JCM 17809</strain>
    </source>
</reference>
<dbReference type="PANTHER" id="PTHR43072">
    <property type="entry name" value="N-ACETYLTRANSFERASE"/>
    <property type="match status" value="1"/>
</dbReference>